<dbReference type="GO" id="GO:0003887">
    <property type="term" value="F:DNA-directed DNA polymerase activity"/>
    <property type="evidence" value="ECO:0007669"/>
    <property type="project" value="UniProtKB-KW"/>
</dbReference>
<evidence type="ECO:0000256" key="2">
    <source>
        <dbReference type="ARBA" id="ARBA00022695"/>
    </source>
</evidence>
<dbReference type="GO" id="GO:0003964">
    <property type="term" value="F:RNA-directed DNA polymerase activity"/>
    <property type="evidence" value="ECO:0007669"/>
    <property type="project" value="UniProtKB-KW"/>
</dbReference>
<keyword evidence="8" id="KW-0694">RNA-binding</keyword>
<organism evidence="16 17">
    <name type="scientific">Austropuccinia psidii MF-1</name>
    <dbReference type="NCBI Taxonomy" id="1389203"/>
    <lineage>
        <taxon>Eukaryota</taxon>
        <taxon>Fungi</taxon>
        <taxon>Dikarya</taxon>
        <taxon>Basidiomycota</taxon>
        <taxon>Pucciniomycotina</taxon>
        <taxon>Pucciniomycetes</taxon>
        <taxon>Pucciniales</taxon>
        <taxon>Sphaerophragmiaceae</taxon>
        <taxon>Austropuccinia</taxon>
    </lineage>
</organism>
<name>A0A9Q3GKC7_9BASI</name>
<dbReference type="InterPro" id="IPR036397">
    <property type="entry name" value="RNaseH_sf"/>
</dbReference>
<evidence type="ECO:0000256" key="1">
    <source>
        <dbReference type="ARBA" id="ARBA00022578"/>
    </source>
</evidence>
<proteinExistence type="predicted"/>
<dbReference type="InterPro" id="IPR012337">
    <property type="entry name" value="RNaseH-like_sf"/>
</dbReference>
<dbReference type="Gene3D" id="3.30.420.10">
    <property type="entry name" value="Ribonuclease H-like superfamily/Ribonuclease H"/>
    <property type="match status" value="1"/>
</dbReference>
<reference evidence="16" key="1">
    <citation type="submission" date="2021-03" db="EMBL/GenBank/DDBJ databases">
        <title>Draft genome sequence of rust myrtle Austropuccinia psidii MF-1, a brazilian biotype.</title>
        <authorList>
            <person name="Quecine M.C."/>
            <person name="Pachon D.M.R."/>
            <person name="Bonatelli M.L."/>
            <person name="Correr F.H."/>
            <person name="Franceschini L.M."/>
            <person name="Leite T.F."/>
            <person name="Margarido G.R.A."/>
            <person name="Almeida C.A."/>
            <person name="Ferrarezi J.A."/>
            <person name="Labate C.A."/>
        </authorList>
    </citation>
    <scope>NUCLEOTIDE SEQUENCE</scope>
    <source>
        <strain evidence="16">MF-1</strain>
    </source>
</reference>
<evidence type="ECO:0000256" key="14">
    <source>
        <dbReference type="ARBA" id="ARBA00049244"/>
    </source>
</evidence>
<evidence type="ECO:0000256" key="13">
    <source>
        <dbReference type="ARBA" id="ARBA00048173"/>
    </source>
</evidence>
<dbReference type="PANTHER" id="PTHR42648:SF11">
    <property type="entry name" value="TRANSPOSON TY4-P GAG-POL POLYPROTEIN"/>
    <property type="match status" value="1"/>
</dbReference>
<dbReference type="Proteomes" id="UP000765509">
    <property type="component" value="Unassembled WGS sequence"/>
</dbReference>
<accession>A0A9Q3GKC7</accession>
<sequence>MGPFADDAQGFQYLLTIQDHVSTYSIFNPLKSCSKAPEAILDAIKQLQVPLKATPKVLQMDNAWEFTLATFRNTLVKLGVTFFPLLPYSPQENEEAEHLNQTLGDMDREMMAQGGMPARFWKFAYTLGCFLHNRIPSS</sequence>
<keyword evidence="7" id="KW-0460">Magnesium</keyword>
<evidence type="ECO:0000256" key="10">
    <source>
        <dbReference type="ARBA" id="ARBA00022918"/>
    </source>
</evidence>
<dbReference type="GO" id="GO:0006310">
    <property type="term" value="P:DNA recombination"/>
    <property type="evidence" value="ECO:0007669"/>
    <property type="project" value="UniProtKB-KW"/>
</dbReference>
<keyword evidence="12" id="KW-0233">DNA recombination</keyword>
<dbReference type="PANTHER" id="PTHR42648">
    <property type="entry name" value="TRANSPOSASE, PUTATIVE-RELATED"/>
    <property type="match status" value="1"/>
</dbReference>
<keyword evidence="2" id="KW-0548">Nucleotidyltransferase</keyword>
<keyword evidence="1" id="KW-0815">Transposition</keyword>
<dbReference type="InterPro" id="IPR001584">
    <property type="entry name" value="Integrase_cat-core"/>
</dbReference>
<evidence type="ECO:0000256" key="8">
    <source>
        <dbReference type="ARBA" id="ARBA00022884"/>
    </source>
</evidence>
<evidence type="ECO:0000256" key="7">
    <source>
        <dbReference type="ARBA" id="ARBA00022842"/>
    </source>
</evidence>
<dbReference type="AlphaFoldDB" id="A0A9Q3GKC7"/>
<evidence type="ECO:0000259" key="15">
    <source>
        <dbReference type="PROSITE" id="PS50994"/>
    </source>
</evidence>
<keyword evidence="4" id="KW-0479">Metal-binding</keyword>
<keyword evidence="9" id="KW-0229">DNA integration</keyword>
<dbReference type="OrthoDB" id="2640446at2759"/>
<dbReference type="SUPFAM" id="SSF53098">
    <property type="entry name" value="Ribonuclease H-like"/>
    <property type="match status" value="1"/>
</dbReference>
<dbReference type="EMBL" id="AVOT02002404">
    <property type="protein sequence ID" value="MBW0470229.1"/>
    <property type="molecule type" value="Genomic_DNA"/>
</dbReference>
<comment type="catalytic activity">
    <reaction evidence="14">
        <text>DNA(n) + a 2'-deoxyribonucleoside 5'-triphosphate = DNA(n+1) + diphosphate</text>
        <dbReference type="Rhea" id="RHEA:22508"/>
        <dbReference type="Rhea" id="RHEA-COMP:17339"/>
        <dbReference type="Rhea" id="RHEA-COMP:17340"/>
        <dbReference type="ChEBI" id="CHEBI:33019"/>
        <dbReference type="ChEBI" id="CHEBI:61560"/>
        <dbReference type="ChEBI" id="CHEBI:173112"/>
        <dbReference type="EC" id="2.7.7.7"/>
    </reaction>
</comment>
<evidence type="ECO:0000256" key="4">
    <source>
        <dbReference type="ARBA" id="ARBA00022723"/>
    </source>
</evidence>
<evidence type="ECO:0000313" key="16">
    <source>
        <dbReference type="EMBL" id="MBW0470229.1"/>
    </source>
</evidence>
<evidence type="ECO:0000256" key="11">
    <source>
        <dbReference type="ARBA" id="ARBA00022932"/>
    </source>
</evidence>
<dbReference type="GO" id="GO:0016787">
    <property type="term" value="F:hydrolase activity"/>
    <property type="evidence" value="ECO:0007669"/>
    <property type="project" value="UniProtKB-KW"/>
</dbReference>
<dbReference type="GO" id="GO:0005634">
    <property type="term" value="C:nucleus"/>
    <property type="evidence" value="ECO:0007669"/>
    <property type="project" value="UniProtKB-ARBA"/>
</dbReference>
<dbReference type="InterPro" id="IPR039537">
    <property type="entry name" value="Retrotran_Ty1/copia-like"/>
</dbReference>
<comment type="caution">
    <text evidence="16">The sequence shown here is derived from an EMBL/GenBank/DDBJ whole genome shotgun (WGS) entry which is preliminary data.</text>
</comment>
<comment type="catalytic activity">
    <reaction evidence="13">
        <text>DNA(n) + a 2'-deoxyribonucleoside 5'-triphosphate = DNA(n+1) + diphosphate</text>
        <dbReference type="Rhea" id="RHEA:22508"/>
        <dbReference type="Rhea" id="RHEA-COMP:17339"/>
        <dbReference type="Rhea" id="RHEA-COMP:17340"/>
        <dbReference type="ChEBI" id="CHEBI:33019"/>
        <dbReference type="ChEBI" id="CHEBI:61560"/>
        <dbReference type="ChEBI" id="CHEBI:173112"/>
        <dbReference type="EC" id="2.7.7.49"/>
    </reaction>
</comment>
<evidence type="ECO:0000256" key="12">
    <source>
        <dbReference type="ARBA" id="ARBA00023172"/>
    </source>
</evidence>
<keyword evidence="5" id="KW-0255">Endonuclease</keyword>
<evidence type="ECO:0000313" key="17">
    <source>
        <dbReference type="Proteomes" id="UP000765509"/>
    </source>
</evidence>
<keyword evidence="3" id="KW-0540">Nuclease</keyword>
<dbReference type="GO" id="GO:0004519">
    <property type="term" value="F:endonuclease activity"/>
    <property type="evidence" value="ECO:0007669"/>
    <property type="project" value="UniProtKB-KW"/>
</dbReference>
<dbReference type="GO" id="GO:0032196">
    <property type="term" value="P:transposition"/>
    <property type="evidence" value="ECO:0007669"/>
    <property type="project" value="UniProtKB-KW"/>
</dbReference>
<keyword evidence="11" id="KW-0808">Transferase</keyword>
<dbReference type="GO" id="GO:0003723">
    <property type="term" value="F:RNA binding"/>
    <property type="evidence" value="ECO:0007669"/>
    <property type="project" value="UniProtKB-KW"/>
</dbReference>
<keyword evidence="11" id="KW-0239">DNA-directed DNA polymerase</keyword>
<dbReference type="GO" id="GO:0015074">
    <property type="term" value="P:DNA integration"/>
    <property type="evidence" value="ECO:0007669"/>
    <property type="project" value="UniProtKB-KW"/>
</dbReference>
<dbReference type="PROSITE" id="PS50994">
    <property type="entry name" value="INTEGRASE"/>
    <property type="match status" value="1"/>
</dbReference>
<evidence type="ECO:0000256" key="9">
    <source>
        <dbReference type="ARBA" id="ARBA00022908"/>
    </source>
</evidence>
<evidence type="ECO:0000256" key="5">
    <source>
        <dbReference type="ARBA" id="ARBA00022759"/>
    </source>
</evidence>
<keyword evidence="10" id="KW-0695">RNA-directed DNA polymerase</keyword>
<feature type="domain" description="Integrase catalytic" evidence="15">
    <location>
        <begin position="1"/>
        <end position="138"/>
    </location>
</feature>
<evidence type="ECO:0000256" key="3">
    <source>
        <dbReference type="ARBA" id="ARBA00022722"/>
    </source>
</evidence>
<keyword evidence="17" id="KW-1185">Reference proteome</keyword>
<protein>
    <recommendedName>
        <fullName evidence="15">Integrase catalytic domain-containing protein</fullName>
    </recommendedName>
</protein>
<keyword evidence="6" id="KW-0378">Hydrolase</keyword>
<dbReference type="GO" id="GO:0046872">
    <property type="term" value="F:metal ion binding"/>
    <property type="evidence" value="ECO:0007669"/>
    <property type="project" value="UniProtKB-KW"/>
</dbReference>
<evidence type="ECO:0000256" key="6">
    <source>
        <dbReference type="ARBA" id="ARBA00022801"/>
    </source>
</evidence>
<gene>
    <name evidence="16" type="ORF">O181_009944</name>
</gene>